<dbReference type="EMBL" id="SSOB01000026">
    <property type="protein sequence ID" value="THF76237.1"/>
    <property type="molecule type" value="Genomic_DNA"/>
</dbReference>
<dbReference type="Proteomes" id="UP000310636">
    <property type="component" value="Unassembled WGS sequence"/>
</dbReference>
<accession>A0A4S4BQ70</accession>
<dbReference type="GO" id="GO:0005886">
    <property type="term" value="C:plasma membrane"/>
    <property type="evidence" value="ECO:0007669"/>
    <property type="project" value="UniProtKB-SubCell"/>
</dbReference>
<reference evidence="9 10" key="1">
    <citation type="submission" date="2019-04" db="EMBL/GenBank/DDBJ databases">
        <title>Cohnella sp. nov. isolated from preserved vegetables.</title>
        <authorList>
            <person name="Lin S.-Y."/>
            <person name="Hung M.-H."/>
            <person name="Young C.-C."/>
        </authorList>
    </citation>
    <scope>NUCLEOTIDE SEQUENCE [LARGE SCALE GENOMIC DNA]</scope>
    <source>
        <strain evidence="9 10">CC-MHH1044</strain>
    </source>
</reference>
<keyword evidence="10" id="KW-1185">Reference proteome</keyword>
<evidence type="ECO:0000313" key="10">
    <source>
        <dbReference type="Proteomes" id="UP000310636"/>
    </source>
</evidence>
<evidence type="ECO:0000256" key="1">
    <source>
        <dbReference type="ARBA" id="ARBA00004651"/>
    </source>
</evidence>
<feature type="transmembrane region" description="Helical" evidence="7">
    <location>
        <begin position="199"/>
        <end position="221"/>
    </location>
</feature>
<evidence type="ECO:0000256" key="3">
    <source>
        <dbReference type="ARBA" id="ARBA00022475"/>
    </source>
</evidence>
<dbReference type="InterPro" id="IPR035906">
    <property type="entry name" value="MetI-like_sf"/>
</dbReference>
<gene>
    <name evidence="9" type="ORF">E6C55_19615</name>
</gene>
<dbReference type="PANTHER" id="PTHR32243:SF18">
    <property type="entry name" value="INNER MEMBRANE ABC TRANSPORTER PERMEASE PROTEIN YCJP"/>
    <property type="match status" value="1"/>
</dbReference>
<protein>
    <submittedName>
        <fullName evidence="9">Carbohydrate ABC transporter permease</fullName>
    </submittedName>
</protein>
<comment type="subcellular location">
    <subcellularLocation>
        <location evidence="1 7">Cell membrane</location>
        <topology evidence="1 7">Multi-pass membrane protein</topology>
    </subcellularLocation>
</comment>
<evidence type="ECO:0000256" key="7">
    <source>
        <dbReference type="RuleBase" id="RU363032"/>
    </source>
</evidence>
<dbReference type="GO" id="GO:0055085">
    <property type="term" value="P:transmembrane transport"/>
    <property type="evidence" value="ECO:0007669"/>
    <property type="project" value="InterPro"/>
</dbReference>
<dbReference type="Pfam" id="PF00528">
    <property type="entry name" value="BPD_transp_1"/>
    <property type="match status" value="1"/>
</dbReference>
<dbReference type="InterPro" id="IPR000515">
    <property type="entry name" value="MetI-like"/>
</dbReference>
<keyword evidence="2 7" id="KW-0813">Transport</keyword>
<dbReference type="AlphaFoldDB" id="A0A4S4BQ70"/>
<dbReference type="Gene3D" id="1.10.3720.10">
    <property type="entry name" value="MetI-like"/>
    <property type="match status" value="1"/>
</dbReference>
<evidence type="ECO:0000259" key="8">
    <source>
        <dbReference type="PROSITE" id="PS50928"/>
    </source>
</evidence>
<dbReference type="PROSITE" id="PS50928">
    <property type="entry name" value="ABC_TM1"/>
    <property type="match status" value="1"/>
</dbReference>
<evidence type="ECO:0000256" key="2">
    <source>
        <dbReference type="ARBA" id="ARBA00022448"/>
    </source>
</evidence>
<evidence type="ECO:0000256" key="6">
    <source>
        <dbReference type="ARBA" id="ARBA00023136"/>
    </source>
</evidence>
<keyword evidence="5 7" id="KW-1133">Transmembrane helix</keyword>
<comment type="caution">
    <text evidence="9">The sequence shown here is derived from an EMBL/GenBank/DDBJ whole genome shotgun (WGS) entry which is preliminary data.</text>
</comment>
<dbReference type="CDD" id="cd06261">
    <property type="entry name" value="TM_PBP2"/>
    <property type="match status" value="1"/>
</dbReference>
<evidence type="ECO:0000256" key="4">
    <source>
        <dbReference type="ARBA" id="ARBA00022692"/>
    </source>
</evidence>
<feature type="domain" description="ABC transmembrane type-1" evidence="8">
    <location>
        <begin position="87"/>
        <end position="279"/>
    </location>
</feature>
<organism evidence="9 10">
    <name type="scientific">Cohnella fermenti</name>
    <dbReference type="NCBI Taxonomy" id="2565925"/>
    <lineage>
        <taxon>Bacteria</taxon>
        <taxon>Bacillati</taxon>
        <taxon>Bacillota</taxon>
        <taxon>Bacilli</taxon>
        <taxon>Bacillales</taxon>
        <taxon>Paenibacillaceae</taxon>
        <taxon>Cohnella</taxon>
    </lineage>
</organism>
<keyword evidence="3" id="KW-1003">Cell membrane</keyword>
<keyword evidence="4 7" id="KW-0812">Transmembrane</keyword>
<evidence type="ECO:0000256" key="5">
    <source>
        <dbReference type="ARBA" id="ARBA00022989"/>
    </source>
</evidence>
<feature type="transmembrane region" description="Helical" evidence="7">
    <location>
        <begin position="155"/>
        <end position="178"/>
    </location>
</feature>
<dbReference type="OrthoDB" id="9810086at2"/>
<sequence length="294" mass="32080">MPGRSDGIWSRRRSIMKESIVRKTSNYLWLALLMVFTLLPFAWLIDTTLKPDSEMFSTVPTWIVSSLTWDNYRWALGDTGLQLPRLLLNSIAACGMTALVTGVIACISGYGLARYKVPGAGLVVVLIVLAQMIQGPLIMIPWYKMAAAFSLLNTKTILVMIYGTLTIPVGVWIMSGFFRTLPNELEEAAAIDGAGKWRTLLTVMIPLSLPGLVSISLYAFILGWNDYQYSLILTSSISAKTVQVGIAELMESMGSTNWGGLLASGVIVILPIVVIFAFIQKYLIEGMTAGGVKG</sequence>
<proteinExistence type="inferred from homology"/>
<evidence type="ECO:0000313" key="9">
    <source>
        <dbReference type="EMBL" id="THF76237.1"/>
    </source>
</evidence>
<feature type="transmembrane region" description="Helical" evidence="7">
    <location>
        <begin position="86"/>
        <end position="113"/>
    </location>
</feature>
<feature type="transmembrane region" description="Helical" evidence="7">
    <location>
        <begin position="258"/>
        <end position="279"/>
    </location>
</feature>
<feature type="transmembrane region" description="Helical" evidence="7">
    <location>
        <begin position="26"/>
        <end position="45"/>
    </location>
</feature>
<dbReference type="SUPFAM" id="SSF161098">
    <property type="entry name" value="MetI-like"/>
    <property type="match status" value="1"/>
</dbReference>
<dbReference type="PANTHER" id="PTHR32243">
    <property type="entry name" value="MALTOSE TRANSPORT SYSTEM PERMEASE-RELATED"/>
    <property type="match status" value="1"/>
</dbReference>
<comment type="similarity">
    <text evidence="7">Belongs to the binding-protein-dependent transport system permease family.</text>
</comment>
<dbReference type="InterPro" id="IPR050901">
    <property type="entry name" value="BP-dep_ABC_trans_perm"/>
</dbReference>
<keyword evidence="6 7" id="KW-0472">Membrane</keyword>
<name>A0A4S4BQ70_9BACL</name>
<feature type="transmembrane region" description="Helical" evidence="7">
    <location>
        <begin position="120"/>
        <end position="143"/>
    </location>
</feature>